<proteinExistence type="predicted"/>
<dbReference type="CTD" id="387849"/>
<dbReference type="OrthoDB" id="8519068at2759"/>
<sequence>MGQTNSQQPSPPDQQADVICEVFGQAAVQAAHRLQDYLGFEDPQRKLRPATDTLSEIFLVHFISFCVEKGLEEQITTSKLSKQQSLLLGVDWVWTLLGPDRRVKLQIAVQALQMGEPGGGEEAAAGSYCAGGREAALADELYRRKSRYEKLEEFCTLVGRDCLGLFLVFGVPGKPKNVRGILLSSVRRERSQRRLSGEEALRRLVTGTDGFLLIRDMLENGLRQRHGGALYVHFL</sequence>
<dbReference type="InterPro" id="IPR027985">
    <property type="entry name" value="Rab15_effector"/>
</dbReference>
<protein>
    <submittedName>
        <fullName evidence="2">Rab15 effector protein</fullName>
    </submittedName>
</protein>
<gene>
    <name evidence="2" type="primary">REP15</name>
</gene>
<dbReference type="InParanoid" id="A0A6P8RT98"/>
<dbReference type="KEGG" id="gsh:117363952"/>
<evidence type="ECO:0000313" key="1">
    <source>
        <dbReference type="Proteomes" id="UP000515159"/>
    </source>
</evidence>
<reference evidence="2" key="1">
    <citation type="submission" date="2025-08" db="UniProtKB">
        <authorList>
            <consortium name="RefSeq"/>
        </authorList>
    </citation>
    <scope>IDENTIFICATION</scope>
</reference>
<dbReference type="Pfam" id="PF15208">
    <property type="entry name" value="Rab15_effector"/>
    <property type="match status" value="1"/>
</dbReference>
<name>A0A6P8RT98_GEOSA</name>
<dbReference type="FunCoup" id="A0A6P8RT98">
    <property type="interactions" value="5"/>
</dbReference>
<accession>A0A6P8RT98</accession>
<dbReference type="GO" id="GO:0001881">
    <property type="term" value="P:receptor recycling"/>
    <property type="evidence" value="ECO:0007669"/>
    <property type="project" value="InterPro"/>
</dbReference>
<evidence type="ECO:0000313" key="2">
    <source>
        <dbReference type="RefSeq" id="XP_033808463.1"/>
    </source>
</evidence>
<keyword evidence="1" id="KW-1185">Reference proteome</keyword>
<dbReference type="GeneID" id="117363952"/>
<dbReference type="PANTHER" id="PTHR36682:SF1">
    <property type="entry name" value="RAB15 EFFECTOR PROTEIN"/>
    <property type="match status" value="1"/>
</dbReference>
<dbReference type="Proteomes" id="UP000515159">
    <property type="component" value="Chromosome 7"/>
</dbReference>
<dbReference type="RefSeq" id="XP_033808463.1">
    <property type="nucleotide sequence ID" value="XM_033952572.1"/>
</dbReference>
<dbReference type="AlphaFoldDB" id="A0A6P8RT98"/>
<dbReference type="PANTHER" id="PTHR36682">
    <property type="entry name" value="RAB15 EFFECTOR PROTEIN"/>
    <property type="match status" value="1"/>
</dbReference>
<organism evidence="1 2">
    <name type="scientific">Geotrypetes seraphini</name>
    <name type="common">Gaboon caecilian</name>
    <name type="synonym">Caecilia seraphini</name>
    <dbReference type="NCBI Taxonomy" id="260995"/>
    <lineage>
        <taxon>Eukaryota</taxon>
        <taxon>Metazoa</taxon>
        <taxon>Chordata</taxon>
        <taxon>Craniata</taxon>
        <taxon>Vertebrata</taxon>
        <taxon>Euteleostomi</taxon>
        <taxon>Amphibia</taxon>
        <taxon>Gymnophiona</taxon>
        <taxon>Geotrypetes</taxon>
    </lineage>
</organism>